<protein>
    <submittedName>
        <fullName evidence="2">Uncharacterized protein</fullName>
    </submittedName>
</protein>
<evidence type="ECO:0000313" key="3">
    <source>
        <dbReference type="Proteomes" id="UP000094444"/>
    </source>
</evidence>
<sequence>MKQTTALTLLMAALASAVPNVTVKELPDNCMTYPGATGIAKNDGQQGCEANFQIFADSTGNPDIDGNHAAHAASPVPKAGGSIGIASKETNGQGAPAFKYGELAISGFDGMATYTKDPETGEFRYSTLKLNFDTDNQQLVYLYTVATNPLKPYELTDASNSQNSIPGVFLGRDGQVTWAFSEAKDVNGGNMYSTRLLANETSQLRPGEFDGFLRLGTEFTGS</sequence>
<reference evidence="2" key="1">
    <citation type="submission" date="2017-09" db="EMBL/GenBank/DDBJ databases">
        <title>Polyketide synthases of a Diaporthe helianthi virulent isolate.</title>
        <authorList>
            <person name="Baroncelli R."/>
        </authorList>
    </citation>
    <scope>NUCLEOTIDE SEQUENCE [LARGE SCALE GENOMIC DNA]</scope>
    <source>
        <strain evidence="2">7/96</strain>
    </source>
</reference>
<organism evidence="2 3">
    <name type="scientific">Diaporthe helianthi</name>
    <dbReference type="NCBI Taxonomy" id="158607"/>
    <lineage>
        <taxon>Eukaryota</taxon>
        <taxon>Fungi</taxon>
        <taxon>Dikarya</taxon>
        <taxon>Ascomycota</taxon>
        <taxon>Pezizomycotina</taxon>
        <taxon>Sordariomycetes</taxon>
        <taxon>Sordariomycetidae</taxon>
        <taxon>Diaporthales</taxon>
        <taxon>Diaporthaceae</taxon>
        <taxon>Diaporthe</taxon>
    </lineage>
</organism>
<dbReference type="AlphaFoldDB" id="A0A2P5I129"/>
<name>A0A2P5I129_DIAHE</name>
<dbReference type="EMBL" id="MAVT02000392">
    <property type="protein sequence ID" value="POS76225.1"/>
    <property type="molecule type" value="Genomic_DNA"/>
</dbReference>
<dbReference type="OrthoDB" id="3545468at2759"/>
<comment type="caution">
    <text evidence="2">The sequence shown here is derived from an EMBL/GenBank/DDBJ whole genome shotgun (WGS) entry which is preliminary data.</text>
</comment>
<dbReference type="Proteomes" id="UP000094444">
    <property type="component" value="Unassembled WGS sequence"/>
</dbReference>
<keyword evidence="3" id="KW-1185">Reference proteome</keyword>
<feature type="chain" id="PRO_5015133730" evidence="1">
    <location>
        <begin position="18"/>
        <end position="222"/>
    </location>
</feature>
<proteinExistence type="predicted"/>
<dbReference type="InParanoid" id="A0A2P5I129"/>
<feature type="signal peptide" evidence="1">
    <location>
        <begin position="1"/>
        <end position="17"/>
    </location>
</feature>
<accession>A0A2P5I129</accession>
<keyword evidence="1" id="KW-0732">Signal</keyword>
<gene>
    <name evidence="2" type="ORF">DHEL01_v205374</name>
</gene>
<evidence type="ECO:0000313" key="2">
    <source>
        <dbReference type="EMBL" id="POS76225.1"/>
    </source>
</evidence>
<evidence type="ECO:0000256" key="1">
    <source>
        <dbReference type="SAM" id="SignalP"/>
    </source>
</evidence>